<evidence type="ECO:0000256" key="4">
    <source>
        <dbReference type="ARBA" id="ARBA00023235"/>
    </source>
</evidence>
<comment type="catalytic activity">
    <reaction evidence="1 5">
        <text>aldehydo-D-ribose 5-phosphate = D-ribulose 5-phosphate</text>
        <dbReference type="Rhea" id="RHEA:14657"/>
        <dbReference type="ChEBI" id="CHEBI:58121"/>
        <dbReference type="ChEBI" id="CHEBI:58273"/>
        <dbReference type="EC" id="5.3.1.6"/>
    </reaction>
</comment>
<feature type="binding site" evidence="5">
    <location>
        <position position="127"/>
    </location>
    <ligand>
        <name>substrate</name>
    </ligand>
</feature>
<dbReference type="SUPFAM" id="SSF75445">
    <property type="entry name" value="D-ribose-5-phosphate isomerase (RpiA), lid domain"/>
    <property type="match status" value="1"/>
</dbReference>
<keyword evidence="4 5" id="KW-0413">Isomerase</keyword>
<dbReference type="FunFam" id="3.40.50.1360:FF:000001">
    <property type="entry name" value="Ribose-5-phosphate isomerase A"/>
    <property type="match status" value="1"/>
</dbReference>
<dbReference type="Proteomes" id="UP000067738">
    <property type="component" value="Chromosome"/>
</dbReference>
<feature type="binding site" evidence="5">
    <location>
        <begin position="32"/>
        <end position="35"/>
    </location>
    <ligand>
        <name>substrate</name>
    </ligand>
</feature>
<dbReference type="PATRIC" id="fig|230361.4.peg.800"/>
<dbReference type="RefSeq" id="WP_058738882.1">
    <property type="nucleotide sequence ID" value="NZ_CP011266.1"/>
</dbReference>
<dbReference type="KEGG" id="mmil:sm9_0776"/>
<dbReference type="AlphaFoldDB" id="A0A0U3E3G3"/>
<dbReference type="EMBL" id="CP011266">
    <property type="protein sequence ID" value="ALT68567.1"/>
    <property type="molecule type" value="Genomic_DNA"/>
</dbReference>
<comment type="pathway">
    <text evidence="5">Carbohydrate degradation; pentose phosphate pathway; D-ribose 5-phosphate from D-ribulose 5-phosphate (non-oxidative stage): step 1/1.</text>
</comment>
<organism evidence="6 7">
    <name type="scientific">Methanobrevibacter millerae</name>
    <dbReference type="NCBI Taxonomy" id="230361"/>
    <lineage>
        <taxon>Archaea</taxon>
        <taxon>Methanobacteriati</taxon>
        <taxon>Methanobacteriota</taxon>
        <taxon>Methanomada group</taxon>
        <taxon>Methanobacteria</taxon>
        <taxon>Methanobacteriales</taxon>
        <taxon>Methanobacteriaceae</taxon>
        <taxon>Methanobrevibacter</taxon>
    </lineage>
</organism>
<evidence type="ECO:0000256" key="3">
    <source>
        <dbReference type="ARBA" id="ARBA00011881"/>
    </source>
</evidence>
<sequence>MKNASKNDSSKKNAGYKAAEYVEDGMVLGLGTGSTTHYFIEKVGMRMAEEGIKVKGIPTSFQSLLLAKKWNIPITTLEENDIDLSVDGADEVDSDFNLIKGGGAAHTKEKIVDYAAKEFIVIVDESKVVGKLGTFPVPVEVIPDASRVVIQALEDMGAECEIRMAQRKDGPVITDNGNFVIDAKFSEIASPQHLEIDLNSIPGVVENGIFTQMVDRVIVGTSDGTKEL</sequence>
<dbReference type="Gene3D" id="3.40.50.1360">
    <property type="match status" value="1"/>
</dbReference>
<evidence type="ECO:0000313" key="6">
    <source>
        <dbReference type="EMBL" id="ALT68567.1"/>
    </source>
</evidence>
<dbReference type="GO" id="GO:0009052">
    <property type="term" value="P:pentose-phosphate shunt, non-oxidative branch"/>
    <property type="evidence" value="ECO:0007669"/>
    <property type="project" value="UniProtKB-UniRule"/>
</dbReference>
<dbReference type="FunFam" id="3.30.70.260:FF:000018">
    <property type="entry name" value="Ribose-5-phosphate isomerase A"/>
    <property type="match status" value="1"/>
</dbReference>
<dbReference type="GO" id="GO:0006014">
    <property type="term" value="P:D-ribose metabolic process"/>
    <property type="evidence" value="ECO:0007669"/>
    <property type="project" value="TreeGrafter"/>
</dbReference>
<dbReference type="NCBIfam" id="TIGR00021">
    <property type="entry name" value="rpiA"/>
    <property type="match status" value="1"/>
</dbReference>
<comment type="similarity">
    <text evidence="2 5">Belongs to the ribose 5-phosphate isomerase family.</text>
</comment>
<dbReference type="GO" id="GO:0004751">
    <property type="term" value="F:ribose-5-phosphate isomerase activity"/>
    <property type="evidence" value="ECO:0007669"/>
    <property type="project" value="UniProtKB-UniRule"/>
</dbReference>
<evidence type="ECO:0000313" key="7">
    <source>
        <dbReference type="Proteomes" id="UP000067738"/>
    </source>
</evidence>
<dbReference type="NCBIfam" id="NF001924">
    <property type="entry name" value="PRK00702.1"/>
    <property type="match status" value="1"/>
</dbReference>
<name>A0A0U3E3G3_9EURY</name>
<dbReference type="CDD" id="cd01398">
    <property type="entry name" value="RPI_A"/>
    <property type="match status" value="1"/>
</dbReference>
<dbReference type="OrthoDB" id="19013at2157"/>
<dbReference type="InterPro" id="IPR037171">
    <property type="entry name" value="NagB/RpiA_transferase-like"/>
</dbReference>
<accession>A0A0U3E3G3</accession>
<feature type="binding site" evidence="5">
    <location>
        <begin position="87"/>
        <end position="90"/>
    </location>
    <ligand>
        <name>substrate</name>
    </ligand>
</feature>
<comment type="subunit">
    <text evidence="5">Homodimer.</text>
</comment>
<protein>
    <recommendedName>
        <fullName evidence="5">Ribose-5-phosphate isomerase A</fullName>
        <ecNumber evidence="5">5.3.1.6</ecNumber>
    </recommendedName>
    <alternativeName>
        <fullName evidence="5">Phosphoriboisomerase A</fullName>
        <shortName evidence="5">PRI</shortName>
    </alternativeName>
</protein>
<dbReference type="InterPro" id="IPR004788">
    <property type="entry name" value="Ribose5P_isomerase_type_A"/>
</dbReference>
<dbReference type="EC" id="5.3.1.6" evidence="5"/>
<dbReference type="GO" id="GO:0005829">
    <property type="term" value="C:cytosol"/>
    <property type="evidence" value="ECO:0007669"/>
    <property type="project" value="TreeGrafter"/>
</dbReference>
<dbReference type="Gene3D" id="3.30.70.260">
    <property type="match status" value="1"/>
</dbReference>
<dbReference type="InterPro" id="IPR020672">
    <property type="entry name" value="Ribose5P_isomerase_typA_subgr"/>
</dbReference>
<dbReference type="Pfam" id="PF06026">
    <property type="entry name" value="Rib_5-P_isom_A"/>
    <property type="match status" value="1"/>
</dbReference>
<dbReference type="SUPFAM" id="SSF100950">
    <property type="entry name" value="NagB/RpiA/CoA transferase-like"/>
    <property type="match status" value="1"/>
</dbReference>
<comment type="subunit">
    <text evidence="3">Homotetramer.</text>
</comment>
<feature type="active site" description="Proton acceptor" evidence="5">
    <location>
        <position position="109"/>
    </location>
</feature>
<dbReference type="GeneID" id="26735749"/>
<comment type="function">
    <text evidence="5">Catalyzes the reversible conversion of ribose-5-phosphate to ribulose 5-phosphate.</text>
</comment>
<reference evidence="6 7" key="1">
    <citation type="submission" date="2015-04" db="EMBL/GenBank/DDBJ databases">
        <title>The complete genome sequence of the rumen methanogen Methanobrevibacter millerae SM9.</title>
        <authorList>
            <person name="Leahy S.C."/>
            <person name="Kelly W.J."/>
            <person name="Pacheco D.M."/>
            <person name="Li D."/>
            <person name="Altermann E."/>
            <person name="Attwood G.T."/>
        </authorList>
    </citation>
    <scope>NUCLEOTIDE SEQUENCE [LARGE SCALE GENOMIC DNA]</scope>
    <source>
        <strain evidence="6 7">SM9</strain>
    </source>
</reference>
<dbReference type="PANTHER" id="PTHR11934">
    <property type="entry name" value="RIBOSE-5-PHOSPHATE ISOMERASE"/>
    <property type="match status" value="1"/>
</dbReference>
<gene>
    <name evidence="5 6" type="primary">rpiA</name>
    <name evidence="6" type="ORF">sm9_0776</name>
</gene>
<dbReference type="UniPathway" id="UPA00115">
    <property type="reaction ID" value="UER00412"/>
</dbReference>
<dbReference type="HAMAP" id="MF_00170">
    <property type="entry name" value="Rib_5P_isom_A"/>
    <property type="match status" value="1"/>
</dbReference>
<keyword evidence="7" id="KW-1185">Reference proteome</keyword>
<evidence type="ECO:0000256" key="5">
    <source>
        <dbReference type="HAMAP-Rule" id="MF_00170"/>
    </source>
</evidence>
<evidence type="ECO:0000256" key="1">
    <source>
        <dbReference type="ARBA" id="ARBA00001713"/>
    </source>
</evidence>
<feature type="binding site" evidence="5">
    <location>
        <begin position="100"/>
        <end position="103"/>
    </location>
    <ligand>
        <name>substrate</name>
    </ligand>
</feature>
<proteinExistence type="inferred from homology"/>
<dbReference type="PANTHER" id="PTHR11934:SF0">
    <property type="entry name" value="RIBOSE-5-PHOSPHATE ISOMERASE"/>
    <property type="match status" value="1"/>
</dbReference>
<evidence type="ECO:0000256" key="2">
    <source>
        <dbReference type="ARBA" id="ARBA00008088"/>
    </source>
</evidence>